<organism evidence="2 3">
    <name type="scientific">Desulfurobacterium atlanticum</name>
    <dbReference type="NCBI Taxonomy" id="240169"/>
    <lineage>
        <taxon>Bacteria</taxon>
        <taxon>Pseudomonadati</taxon>
        <taxon>Aquificota</taxon>
        <taxon>Aquificia</taxon>
        <taxon>Desulfurobacteriales</taxon>
        <taxon>Desulfurobacteriaceae</taxon>
        <taxon>Desulfurobacterium</taxon>
    </lineage>
</organism>
<dbReference type="PRINTS" id="PR00388">
    <property type="entry name" value="PDIESTERASE2"/>
</dbReference>
<sequence>MEVYVAGAFGSRRPGMNLSTFVIDDIVVIDCGALFSGDVKLDKVKAVFLTHCHADHIKDLPFFIDVFPFEDFRKEPLTVFGNDEVIDVLNRHLFNGKVWPEIDKLKLENDAPAVVLREVKLFCPFKFEDYTVIPTPANHTVKTNGYAIFRNGKGVMISGDTYRCDEMWRFLLAEKEIKAFFVDVSYPSERRELSSIALHYNSDELIKDIERFSAKEKLNIYAYHLKYPFADEIKVELEKSGIFSLYDGQRIKV</sequence>
<dbReference type="PANTHER" id="PTHR42663">
    <property type="entry name" value="HYDROLASE C777.06C-RELATED-RELATED"/>
    <property type="match status" value="1"/>
</dbReference>
<feature type="domain" description="Metallo-beta-lactamase" evidence="1">
    <location>
        <begin position="16"/>
        <end position="224"/>
    </location>
</feature>
<gene>
    <name evidence="2" type="ORF">SAMN06265340_10436</name>
</gene>
<dbReference type="Gene3D" id="3.60.15.10">
    <property type="entry name" value="Ribonuclease Z/Hydroxyacylglutathione hydrolase-like"/>
    <property type="match status" value="1"/>
</dbReference>
<dbReference type="Proteomes" id="UP000198405">
    <property type="component" value="Unassembled WGS sequence"/>
</dbReference>
<evidence type="ECO:0000313" key="3">
    <source>
        <dbReference type="Proteomes" id="UP000198405"/>
    </source>
</evidence>
<protein>
    <submittedName>
        <fullName evidence="2">Beta-lactamase superfamily domain-containing protein</fullName>
    </submittedName>
</protein>
<name>A0A238YMR7_9BACT</name>
<dbReference type="InterPro" id="IPR001279">
    <property type="entry name" value="Metallo-B-lactamas"/>
</dbReference>
<dbReference type="EMBL" id="FZOB01000004">
    <property type="protein sequence ID" value="SNR72282.1"/>
    <property type="molecule type" value="Genomic_DNA"/>
</dbReference>
<dbReference type="OrthoDB" id="9800940at2"/>
<evidence type="ECO:0000313" key="2">
    <source>
        <dbReference type="EMBL" id="SNR72282.1"/>
    </source>
</evidence>
<accession>A0A238YMR7</accession>
<evidence type="ECO:0000259" key="1">
    <source>
        <dbReference type="SMART" id="SM00849"/>
    </source>
</evidence>
<dbReference type="Pfam" id="PF12706">
    <property type="entry name" value="Lactamase_B_2"/>
    <property type="match status" value="1"/>
</dbReference>
<dbReference type="AlphaFoldDB" id="A0A238YMR7"/>
<dbReference type="PANTHER" id="PTHR42663:SF6">
    <property type="entry name" value="HYDROLASE C777.06C-RELATED"/>
    <property type="match status" value="1"/>
</dbReference>
<dbReference type="SUPFAM" id="SSF56281">
    <property type="entry name" value="Metallo-hydrolase/oxidoreductase"/>
    <property type="match status" value="1"/>
</dbReference>
<dbReference type="GO" id="GO:0006198">
    <property type="term" value="P:cAMP catabolic process"/>
    <property type="evidence" value="ECO:0007669"/>
    <property type="project" value="InterPro"/>
</dbReference>
<dbReference type="SMART" id="SM00849">
    <property type="entry name" value="Lactamase_B"/>
    <property type="match status" value="1"/>
</dbReference>
<keyword evidence="3" id="KW-1185">Reference proteome</keyword>
<proteinExistence type="predicted"/>
<dbReference type="InterPro" id="IPR036866">
    <property type="entry name" value="RibonucZ/Hydroxyglut_hydro"/>
</dbReference>
<dbReference type="RefSeq" id="WP_089322789.1">
    <property type="nucleotide sequence ID" value="NZ_FZOB01000004.1"/>
</dbReference>
<dbReference type="GO" id="GO:0004115">
    <property type="term" value="F:3',5'-cyclic-AMP phosphodiesterase activity"/>
    <property type="evidence" value="ECO:0007669"/>
    <property type="project" value="InterPro"/>
</dbReference>
<dbReference type="InterPro" id="IPR000396">
    <property type="entry name" value="Pdiesterase2"/>
</dbReference>
<reference evidence="3" key="1">
    <citation type="submission" date="2017-06" db="EMBL/GenBank/DDBJ databases">
        <authorList>
            <person name="Varghese N."/>
            <person name="Submissions S."/>
        </authorList>
    </citation>
    <scope>NUCLEOTIDE SEQUENCE [LARGE SCALE GENOMIC DNA]</scope>
    <source>
        <strain evidence="3">DSM 15668</strain>
    </source>
</reference>